<reference evidence="3 4" key="1">
    <citation type="submission" date="2016-10" db="EMBL/GenBank/DDBJ databases">
        <title>Comparative genome analysis of multiple Pseudomonas spp. focuses on biocontrol and plant growth promoting traits.</title>
        <authorList>
            <person name="Tao X.-Y."/>
            <person name="Taylor C.G."/>
        </authorList>
    </citation>
    <scope>NUCLEOTIDE SEQUENCE [LARGE SCALE GENOMIC DNA]</scope>
    <source>
        <strain evidence="3 4">29G9</strain>
    </source>
</reference>
<dbReference type="Gene3D" id="3.30.70.1060">
    <property type="entry name" value="Dimeric alpha+beta barrel"/>
    <property type="match status" value="1"/>
</dbReference>
<dbReference type="AlphaFoldDB" id="A0A423ES64"/>
<name>A0A423ES64_9PSED</name>
<sequence length="102" mass="11362">MLYAITLTYSRPAEQIREHLDAHKNWLVKHIKSANVLFAGPLTDESGGFILAHAQQLADIQEMMAQDPFVAHRLVTLDIVESDPAIRSADFPAHWAVDAKSV</sequence>
<organism evidence="3 4">
    <name type="scientific">Pseudomonas poae</name>
    <dbReference type="NCBI Taxonomy" id="200451"/>
    <lineage>
        <taxon>Bacteria</taxon>
        <taxon>Pseudomonadati</taxon>
        <taxon>Pseudomonadota</taxon>
        <taxon>Gammaproteobacteria</taxon>
        <taxon>Pseudomonadales</taxon>
        <taxon>Pseudomonadaceae</taxon>
        <taxon>Pseudomonas</taxon>
    </lineage>
</organism>
<dbReference type="InterPro" id="IPR011008">
    <property type="entry name" value="Dimeric_a/b-barrel"/>
</dbReference>
<evidence type="ECO:0000313" key="3">
    <source>
        <dbReference type="EMBL" id="ROM34155.1"/>
    </source>
</evidence>
<protein>
    <recommendedName>
        <fullName evidence="2">YCII-related domain-containing protein</fullName>
    </recommendedName>
</protein>
<accession>A0A423ES64</accession>
<comment type="caution">
    <text evidence="3">The sequence shown here is derived from an EMBL/GenBank/DDBJ whole genome shotgun (WGS) entry which is preliminary data.</text>
</comment>
<comment type="similarity">
    <text evidence="1">Belongs to the YciI family.</text>
</comment>
<dbReference type="Pfam" id="PF03795">
    <property type="entry name" value="YCII"/>
    <property type="match status" value="1"/>
</dbReference>
<dbReference type="InterPro" id="IPR005545">
    <property type="entry name" value="YCII"/>
</dbReference>
<dbReference type="PANTHER" id="PTHR37828">
    <property type="entry name" value="GSR2449 PROTEIN"/>
    <property type="match status" value="1"/>
</dbReference>
<feature type="domain" description="YCII-related" evidence="2">
    <location>
        <begin position="1"/>
        <end position="74"/>
    </location>
</feature>
<proteinExistence type="inferred from homology"/>
<gene>
    <name evidence="3" type="ORF">BK648_25815</name>
</gene>
<dbReference type="Proteomes" id="UP000284656">
    <property type="component" value="Unassembled WGS sequence"/>
</dbReference>
<dbReference type="EMBL" id="MOAY01000081">
    <property type="protein sequence ID" value="ROM34155.1"/>
    <property type="molecule type" value="Genomic_DNA"/>
</dbReference>
<dbReference type="PANTHER" id="PTHR37828:SF1">
    <property type="entry name" value="YCII-RELATED DOMAIN-CONTAINING PROTEIN"/>
    <property type="match status" value="1"/>
</dbReference>
<evidence type="ECO:0000256" key="1">
    <source>
        <dbReference type="ARBA" id="ARBA00007689"/>
    </source>
</evidence>
<dbReference type="RefSeq" id="WP_123718537.1">
    <property type="nucleotide sequence ID" value="NZ_MOAY01000081.1"/>
</dbReference>
<evidence type="ECO:0000259" key="2">
    <source>
        <dbReference type="Pfam" id="PF03795"/>
    </source>
</evidence>
<dbReference type="SUPFAM" id="SSF54909">
    <property type="entry name" value="Dimeric alpha+beta barrel"/>
    <property type="match status" value="1"/>
</dbReference>
<evidence type="ECO:0000313" key="4">
    <source>
        <dbReference type="Proteomes" id="UP000284656"/>
    </source>
</evidence>